<feature type="region of interest" description="Disordered" evidence="1">
    <location>
        <begin position="189"/>
        <end position="218"/>
    </location>
</feature>
<feature type="compositionally biased region" description="Basic residues" evidence="1">
    <location>
        <begin position="195"/>
        <end position="210"/>
    </location>
</feature>
<name>A0ABR1M4J1_9PEZI</name>
<organism evidence="2 3">
    <name type="scientific">Phyllosticta citribraziliensis</name>
    <dbReference type="NCBI Taxonomy" id="989973"/>
    <lineage>
        <taxon>Eukaryota</taxon>
        <taxon>Fungi</taxon>
        <taxon>Dikarya</taxon>
        <taxon>Ascomycota</taxon>
        <taxon>Pezizomycotina</taxon>
        <taxon>Dothideomycetes</taxon>
        <taxon>Dothideomycetes incertae sedis</taxon>
        <taxon>Botryosphaeriales</taxon>
        <taxon>Phyllostictaceae</taxon>
        <taxon>Phyllosticta</taxon>
    </lineage>
</organism>
<accession>A0ABR1M4J1</accession>
<sequence length="299" mass="32243">WLAALRCPRLQHHHHHYHHHFRWLLLQSSPTEPTSLSARLPSWLASLPSGASFISVVSALQNTATSPALPYPTRCHHPCPAASLSSLPDGRMPSPPPLPHNFGRIFSFRSRRDTRTTLSDDAPLLPVLATVTSSRISSLWCVWAAAGRPAATAGASSAAAADRCRHIRPSVRRATTALTHQICLAAAATTNKSTSSKRKSPSVQRLRTKRPPSPPVRRSGLVALPSMLFRYSSCCPVLTPMPTAPWPLAPKATPGPPSVYLLALSISLSVCLPACLPSTASPEISSYHLPIPSLRDYLS</sequence>
<gene>
    <name evidence="2" type="ORF">J3D65DRAFT_689522</name>
</gene>
<protein>
    <submittedName>
        <fullName evidence="2">Uncharacterized protein</fullName>
    </submittedName>
</protein>
<reference evidence="2 3" key="1">
    <citation type="submission" date="2024-04" db="EMBL/GenBank/DDBJ databases">
        <title>Phyllosticta paracitricarpa is synonymous to the EU quarantine fungus P. citricarpa based on phylogenomic analyses.</title>
        <authorList>
            <consortium name="Lawrence Berkeley National Laboratory"/>
            <person name="Van ingen-buijs V.A."/>
            <person name="Van westerhoven A.C."/>
            <person name="Haridas S."/>
            <person name="Skiadas P."/>
            <person name="Martin F."/>
            <person name="Groenewald J.Z."/>
            <person name="Crous P.W."/>
            <person name="Seidl M.F."/>
        </authorList>
    </citation>
    <scope>NUCLEOTIDE SEQUENCE [LARGE SCALE GENOMIC DNA]</scope>
    <source>
        <strain evidence="2 3">CPC 17464</strain>
    </source>
</reference>
<proteinExistence type="predicted"/>
<keyword evidence="3" id="KW-1185">Reference proteome</keyword>
<dbReference type="RefSeq" id="XP_066658233.1">
    <property type="nucleotide sequence ID" value="XM_066803890.1"/>
</dbReference>
<comment type="caution">
    <text evidence="2">The sequence shown here is derived from an EMBL/GenBank/DDBJ whole genome shotgun (WGS) entry which is preliminary data.</text>
</comment>
<evidence type="ECO:0000256" key="1">
    <source>
        <dbReference type="SAM" id="MobiDB-lite"/>
    </source>
</evidence>
<dbReference type="GeneID" id="92036796"/>
<evidence type="ECO:0000313" key="2">
    <source>
        <dbReference type="EMBL" id="KAK7541940.1"/>
    </source>
</evidence>
<feature type="non-terminal residue" evidence="2">
    <location>
        <position position="1"/>
    </location>
</feature>
<dbReference type="Proteomes" id="UP001360953">
    <property type="component" value="Unassembled WGS sequence"/>
</dbReference>
<dbReference type="EMBL" id="JBBPEH010000002">
    <property type="protein sequence ID" value="KAK7541940.1"/>
    <property type="molecule type" value="Genomic_DNA"/>
</dbReference>
<evidence type="ECO:0000313" key="3">
    <source>
        <dbReference type="Proteomes" id="UP001360953"/>
    </source>
</evidence>